<name>A0ABS6J782_9RHOB</name>
<dbReference type="InterPro" id="IPR002052">
    <property type="entry name" value="DNA_methylase_N6_adenine_CS"/>
</dbReference>
<keyword evidence="3" id="KW-1185">Reference proteome</keyword>
<sequence length="984" mass="110410">MMKEEKPMSDVRLIERWLPIAQIGAEGVRERTPMTPFPAPNRLHVWWARRPLVAARAAVLASLLPENTNHDEFLRLIGIHGDPIASRRRIDRAKRSGDRFEGEAYSYKRAFTYSPTASELESILKNVGGKVPSVLDPTAGGGSIPFESLRLGFSSYANDLNPVAATILSATIDMPVKHGDKLLPEYKAVTEEFIRRREASIRSLYPEEPTKDSLPTNYLWARTITCPYCAGKIPLSPNWKLNAAGLGVRVVPQNYGENADGERYCTFQLVDRPEDHSEGTVSDGDATCPYPDCARVIDGQEVKQQAQHGEMGDQLFAVIYKRKIEKRLKSGKLGKPKWERGYRAPLPSDDNASQLSDLLAEQIPEWEAFDSIPNEEYPSNTNDDRPRQYGMPLWRDMFSPRQLLCHGYASTIFREMVEEDLANDRLSDVRRCAYVYLSFALDKLRDYNSRMTRWIPNREATANTFDRHDFAFKFSYAEMVMMVEGAEYDWTIDQVEKCIEELIALTRVGDYSEGPLFQETRRSKESEFTLSAKSGTSLDHIEDGSIDAVVMDPPYGANVMYAELSDFFYVWLKRTAGLVAPELFTRRLTDKQAEAVANKAHFKGQKGADALANRDYQEKMAAIFAECRRVLKPNGIMTVMFTHKDTSAWDALTTGLIEAGFIITASWPVNTEAEGSLHIKDKAAANSTIFLVCRPRPAEQSDETTYWEDVEPLVAQAVRTRVEEFQKAGIGGVDLYLASFGPALEEFSRHWPLKRGTPRPEPLAKKRRKQAELFEEEFDPYAVTPEDALDAARREVKTWRLNQLTHTKGRADLDPTTSWFVLAWDAFKAPVFSYDEGLRLARAVGADLEGQLIGRLCEKKGSDIKLWDSATRAAKSGLGPADGSRAMIDAIHHAAHRGRTRTLEGALDLLKDAGLENDPQFLAALEAVLEVLPPSRGFVGFDVATGDAKSAADDFDALEKLRRLAFSDKVDEPQQLSLFAEEAV</sequence>
<reference evidence="2 3" key="1">
    <citation type="submission" date="2021-06" db="EMBL/GenBank/DDBJ databases">
        <title>Rhodobacteraceae bacterium strain HSP-20.</title>
        <authorList>
            <person name="Chen W.-M."/>
        </authorList>
    </citation>
    <scope>NUCLEOTIDE SEQUENCE [LARGE SCALE GENOMIC DNA]</scope>
    <source>
        <strain evidence="2 3">HSP-20</strain>
    </source>
</reference>
<protein>
    <submittedName>
        <fullName evidence="2">DUF1156 domain-containing protein</fullName>
    </submittedName>
</protein>
<dbReference type="EMBL" id="JAAATX020000011">
    <property type="protein sequence ID" value="MBU9699367.1"/>
    <property type="molecule type" value="Genomic_DNA"/>
</dbReference>
<evidence type="ECO:0000259" key="1">
    <source>
        <dbReference type="Pfam" id="PF06634"/>
    </source>
</evidence>
<accession>A0ABS6J782</accession>
<evidence type="ECO:0000313" key="3">
    <source>
        <dbReference type="Proteomes" id="UP000731907"/>
    </source>
</evidence>
<dbReference type="RefSeq" id="WP_217765707.1">
    <property type="nucleotide sequence ID" value="NZ_JAAATX020000011.1"/>
</dbReference>
<dbReference type="Proteomes" id="UP000731907">
    <property type="component" value="Unassembled WGS sequence"/>
</dbReference>
<evidence type="ECO:0000313" key="2">
    <source>
        <dbReference type="EMBL" id="MBU9699367.1"/>
    </source>
</evidence>
<dbReference type="PROSITE" id="PS00092">
    <property type="entry name" value="N6_MTASE"/>
    <property type="match status" value="1"/>
</dbReference>
<organism evidence="2 3">
    <name type="scientific">Paragemmobacter amnigenus</name>
    <dbReference type="NCBI Taxonomy" id="2852097"/>
    <lineage>
        <taxon>Bacteria</taxon>
        <taxon>Pseudomonadati</taxon>
        <taxon>Pseudomonadota</taxon>
        <taxon>Alphaproteobacteria</taxon>
        <taxon>Rhodobacterales</taxon>
        <taxon>Paracoccaceae</taxon>
        <taxon>Paragemmobacter</taxon>
    </lineage>
</organism>
<dbReference type="InterPro" id="IPR009537">
    <property type="entry name" value="DUF1156"/>
</dbReference>
<gene>
    <name evidence="2" type="ORF">GU927_016090</name>
</gene>
<feature type="domain" description="DUF1156" evidence="1">
    <location>
        <begin position="17"/>
        <end position="67"/>
    </location>
</feature>
<comment type="caution">
    <text evidence="2">The sequence shown here is derived from an EMBL/GenBank/DDBJ whole genome shotgun (WGS) entry which is preliminary data.</text>
</comment>
<proteinExistence type="predicted"/>
<dbReference type="Pfam" id="PF06634">
    <property type="entry name" value="DUF1156"/>
    <property type="match status" value="1"/>
</dbReference>